<accession>A0A1S3TSN7</accession>
<gene>
    <name evidence="4" type="primary">LOC106758392</name>
</gene>
<protein>
    <submittedName>
        <fullName evidence="4">Uncharacterized protein LOC106758392</fullName>
    </submittedName>
</protein>
<dbReference type="RefSeq" id="XP_014496806.1">
    <property type="nucleotide sequence ID" value="XM_014641320.1"/>
</dbReference>
<feature type="domain" description="Disease resistance R13L4/SHOC-2-like LRR" evidence="2">
    <location>
        <begin position="49"/>
        <end position="222"/>
    </location>
</feature>
<proteinExistence type="predicted"/>
<dbReference type="KEGG" id="vra:106758392"/>
<dbReference type="Gene3D" id="3.80.10.10">
    <property type="entry name" value="Ribonuclease Inhibitor"/>
    <property type="match status" value="1"/>
</dbReference>
<evidence type="ECO:0000256" key="1">
    <source>
        <dbReference type="ARBA" id="ARBA00022737"/>
    </source>
</evidence>
<dbReference type="OrthoDB" id="1934998at2759"/>
<dbReference type="InterPro" id="IPR032675">
    <property type="entry name" value="LRR_dom_sf"/>
</dbReference>
<organism evidence="3 4">
    <name type="scientific">Vigna radiata var. radiata</name>
    <name type="common">Mung bean</name>
    <name type="synonym">Phaseolus aureus</name>
    <dbReference type="NCBI Taxonomy" id="3916"/>
    <lineage>
        <taxon>Eukaryota</taxon>
        <taxon>Viridiplantae</taxon>
        <taxon>Streptophyta</taxon>
        <taxon>Embryophyta</taxon>
        <taxon>Tracheophyta</taxon>
        <taxon>Spermatophyta</taxon>
        <taxon>Magnoliopsida</taxon>
        <taxon>eudicotyledons</taxon>
        <taxon>Gunneridae</taxon>
        <taxon>Pentapetalae</taxon>
        <taxon>rosids</taxon>
        <taxon>fabids</taxon>
        <taxon>Fabales</taxon>
        <taxon>Fabaceae</taxon>
        <taxon>Papilionoideae</taxon>
        <taxon>50 kb inversion clade</taxon>
        <taxon>NPAAA clade</taxon>
        <taxon>indigoferoid/millettioid clade</taxon>
        <taxon>Phaseoleae</taxon>
        <taxon>Vigna</taxon>
    </lineage>
</organism>
<dbReference type="Proteomes" id="UP000087766">
    <property type="component" value="Chromosome 4"/>
</dbReference>
<reference evidence="3" key="1">
    <citation type="journal article" date="2014" name="Nat. Commun.">
        <title>Genome sequence of mungbean and insights into evolution within Vigna species.</title>
        <authorList>
            <person name="Kang Y.J."/>
            <person name="Kim S.K."/>
            <person name="Kim M.Y."/>
            <person name="Lestari P."/>
            <person name="Kim K.H."/>
            <person name="Ha B.K."/>
            <person name="Jun T.H."/>
            <person name="Hwang W.J."/>
            <person name="Lee T."/>
            <person name="Lee J."/>
            <person name="Shim S."/>
            <person name="Yoon M.Y."/>
            <person name="Jang Y.E."/>
            <person name="Han K.S."/>
            <person name="Taeprayoon P."/>
            <person name="Yoon N."/>
            <person name="Somta P."/>
            <person name="Tanya P."/>
            <person name="Kim K.S."/>
            <person name="Gwag J.G."/>
            <person name="Moon J.K."/>
            <person name="Lee Y.H."/>
            <person name="Park B.S."/>
            <person name="Bombarely A."/>
            <person name="Doyle J.J."/>
            <person name="Jackson S.A."/>
            <person name="Schafleitner R."/>
            <person name="Srinives P."/>
            <person name="Varshney R.K."/>
            <person name="Lee S.H."/>
        </authorList>
    </citation>
    <scope>NUCLEOTIDE SEQUENCE [LARGE SCALE GENOMIC DNA]</scope>
    <source>
        <strain evidence="3">cv. VC1973A</strain>
    </source>
</reference>
<keyword evidence="3" id="KW-1185">Reference proteome</keyword>
<name>A0A1S3TSN7_VIGRR</name>
<dbReference type="AlphaFoldDB" id="A0A1S3TSN7"/>
<dbReference type="PANTHER" id="PTHR47186">
    <property type="entry name" value="LEUCINE-RICH REPEAT-CONTAINING PROTEIN 57"/>
    <property type="match status" value="1"/>
</dbReference>
<dbReference type="InterPro" id="IPR055414">
    <property type="entry name" value="LRR_R13L4/SHOC2-like"/>
</dbReference>
<evidence type="ECO:0000259" key="2">
    <source>
        <dbReference type="Pfam" id="PF23598"/>
    </source>
</evidence>
<reference evidence="4" key="2">
    <citation type="submission" date="2025-08" db="UniProtKB">
        <authorList>
            <consortium name="RefSeq"/>
        </authorList>
    </citation>
    <scope>IDENTIFICATION</scope>
    <source>
        <tissue evidence="4">Leaf</tissue>
    </source>
</reference>
<keyword evidence="1" id="KW-0677">Repeat</keyword>
<evidence type="ECO:0000313" key="3">
    <source>
        <dbReference type="Proteomes" id="UP000087766"/>
    </source>
</evidence>
<sequence>MIQSRLLLDRKKVTIGGVDTKSVTLRNIYNIGACYLNFGPQWVTDELKDLKVLQLGRWQDSPLHHIEVGSQEFLRELRTLKELKYLSLRGTSNIFELPSSITGLESLVILDLKACHNLERLPDDISSLKSLTHLIMSECWLVEGMPNGIEKLTSLQVLKGFLISTYEKTPCRIWDLAENLTELKRLSIRIGSEAVIRDEEFESLENFITLKHLKISWSVSDPRYAKIPIRLPIDLIKLHLECFPGKSLEECFSSEKHMAYEVNITGGKLESLIPLFRTVKILRLSLPSDVYTFHWFGLCLKLVSGYALEHDLVVGRPKDGISAAELAKSTQILLVTQVTDDVIVYLDPTVLVLNASFDTFLCRGIR</sequence>
<dbReference type="Pfam" id="PF23598">
    <property type="entry name" value="LRR_14"/>
    <property type="match status" value="1"/>
</dbReference>
<evidence type="ECO:0000313" key="4">
    <source>
        <dbReference type="RefSeq" id="XP_014496806.1"/>
    </source>
</evidence>
<dbReference type="SUPFAM" id="SSF52058">
    <property type="entry name" value="L domain-like"/>
    <property type="match status" value="1"/>
</dbReference>
<dbReference type="GeneID" id="106758392"/>
<dbReference type="PANTHER" id="PTHR47186:SF45">
    <property type="entry name" value="DISEASE RESISTANCE RPP13-LIKE PROTEIN 1"/>
    <property type="match status" value="1"/>
</dbReference>